<dbReference type="GO" id="GO:0000339">
    <property type="term" value="F:RNA cap binding"/>
    <property type="evidence" value="ECO:0007669"/>
    <property type="project" value="InterPro"/>
</dbReference>
<dbReference type="Pfam" id="PF09090">
    <property type="entry name" value="MIF4G_like_2"/>
    <property type="match status" value="1"/>
</dbReference>
<feature type="region of interest" description="Disordered" evidence="2">
    <location>
        <begin position="876"/>
        <end position="897"/>
    </location>
</feature>
<feature type="region of interest" description="Disordered" evidence="2">
    <location>
        <begin position="1"/>
        <end position="93"/>
    </location>
</feature>
<feature type="region of interest" description="Disordered" evidence="2">
    <location>
        <begin position="171"/>
        <end position="194"/>
    </location>
</feature>
<sequence length="1012" mass="113188">MDGWDSQSNPQQQSGGYQQQSYNNDGAYYNNNNNGPGAGAGYGGDQGWDNSPPRGGRGGGRHGGGGGGYYQGGGRGGGGYQHQSQSAEQREENRIRHIRSQLFKLGEEKNFHPPSDLLKMARWIEDKASDGVEPITAAFRVMVTEQPHKTPLIAALIGFLCLSQQAKPVPRQAESYQQPELSNQDKEMPATETTESDSVGITIVKDLVKAFRSYLDARLWRNTRLSLHLFAALVPLQIVSASSLRTLLASFAAVLEEPAVAAARADRAAICIIETLIRGGQDLLVDDAESARAELDDLVAKVVAYDAARKVEVELTRPVHDIETIWLEGFPDAVKALEEWSAVDYKRPAFLPMPADLLPAAISPDATLVPEEKRVVSLPDILVPPEEDAEHQGLDVAYAQLGEHQVKRRKVDTGKGELEEKKAAVGPERISLSPRWFANTVPRAGSPASVVLRAILSDMIDLYEVNRKEAAKLILDLPNWLRRGTFGGKISSEAGLFGETHEQQDSRQIQEECNFSLDDLLVETILSTALVLPTAPRNPLYYTCLLREIVTLTPGTIAPSLGKTIRTFYNSLSTPHSIDIETVNRFADWFAIHLSNFNFGWAWKEWIPDTSLPSHHPKVVFMKRIVELEIRLAYFDRIKETLPPEIQSLAMPKEEPGPVWTYESESHVYKTQAERLINSIKAKASAEVILADFEMFKSSILPSSSTIPGEEEQAGMVGNAIEAEIVVRDLTIQCVLQVGSRSFSHFLNIVERYHALLRQLSRSARMRAAILAGAVRFWTRSHQWVLIVVDKLLQYRIVEPADVVEFIFNPPKDEPRTIEPQTPVEQEGWAGFNTWSLLRLTLEKVNGRVDQLKKRLEESERKEAYERERKEAALAAGLPLDSEPKKPEEDLPLFPTSATLPVRPKEEAKAELSSTEALASLDAIKTEQRKVLVTAVNGFKNLILHTTIQTPHKPQWQVWWIDGWYTVLLRTFNKHLLHNSQTLLNNCFDPKIDHVDARLRDRFERAIDLLSE</sequence>
<keyword evidence="8" id="KW-1185">Reference proteome</keyword>
<dbReference type="PANTHER" id="PTHR12412:SF2">
    <property type="entry name" value="NUCLEAR CAP-BINDING PROTEIN SUBUNIT 1"/>
    <property type="match status" value="1"/>
</dbReference>
<organism evidence="5 7">
    <name type="scientific">Ustilago bromivora</name>
    <dbReference type="NCBI Taxonomy" id="307758"/>
    <lineage>
        <taxon>Eukaryota</taxon>
        <taxon>Fungi</taxon>
        <taxon>Dikarya</taxon>
        <taxon>Basidiomycota</taxon>
        <taxon>Ustilaginomycotina</taxon>
        <taxon>Ustilaginomycetes</taxon>
        <taxon>Ustilaginales</taxon>
        <taxon>Ustilaginaceae</taxon>
        <taxon>Ustilago</taxon>
    </lineage>
</organism>
<name>A0A1K0GE30_9BASI</name>
<dbReference type="EMBL" id="ULHB01000100">
    <property type="protein sequence ID" value="SYW81929.1"/>
    <property type="molecule type" value="Genomic_DNA"/>
</dbReference>
<proteinExistence type="predicted"/>
<dbReference type="Proteomes" id="UP000658997">
    <property type="component" value="Unassembled WGS sequence"/>
</dbReference>
<accession>A0A1K0GE30</accession>
<feature type="compositionally biased region" description="Gly residues" evidence="2">
    <location>
        <begin position="36"/>
        <end position="46"/>
    </location>
</feature>
<dbReference type="GO" id="GO:0005634">
    <property type="term" value="C:nucleus"/>
    <property type="evidence" value="ECO:0007669"/>
    <property type="project" value="TreeGrafter"/>
</dbReference>
<reference evidence="7" key="1">
    <citation type="submission" date="2016-04" db="EMBL/GenBank/DDBJ databases">
        <authorList>
            <person name="Guldener U."/>
            <person name="Guldener U."/>
        </authorList>
    </citation>
    <scope>NUCLEOTIDE SEQUENCE [LARGE SCALE GENOMIC DNA]</scope>
    <source>
        <strain evidence="7">UB2112</strain>
    </source>
</reference>
<dbReference type="InterPro" id="IPR015174">
    <property type="entry name" value="MIF4G-like_typ-2"/>
</dbReference>
<dbReference type="SUPFAM" id="SSF48371">
    <property type="entry name" value="ARM repeat"/>
    <property type="match status" value="3"/>
</dbReference>
<evidence type="ECO:0000313" key="5">
    <source>
        <dbReference type="EMBL" id="SAM86342.1"/>
    </source>
</evidence>
<evidence type="ECO:0000259" key="4">
    <source>
        <dbReference type="Pfam" id="PF09090"/>
    </source>
</evidence>
<feature type="coiled-coil region" evidence="1">
    <location>
        <begin position="842"/>
        <end position="869"/>
    </location>
</feature>
<dbReference type="Pfam" id="PF09088">
    <property type="entry name" value="MIF4G_like"/>
    <property type="match status" value="1"/>
</dbReference>
<evidence type="ECO:0000256" key="2">
    <source>
        <dbReference type="SAM" id="MobiDB-lite"/>
    </source>
</evidence>
<dbReference type="InterPro" id="IPR015172">
    <property type="entry name" value="MIF4G-like_typ-1"/>
</dbReference>
<evidence type="ECO:0000256" key="1">
    <source>
        <dbReference type="SAM" id="Coils"/>
    </source>
</evidence>
<feature type="compositionally biased region" description="Gly residues" evidence="2">
    <location>
        <begin position="55"/>
        <end position="80"/>
    </location>
</feature>
<dbReference type="PANTHER" id="PTHR12412">
    <property type="entry name" value="CAP BINDING PROTEIN"/>
    <property type="match status" value="1"/>
</dbReference>
<dbReference type="Proteomes" id="UP000179920">
    <property type="component" value="Chromosome XXII"/>
</dbReference>
<keyword evidence="1" id="KW-0175">Coiled coil</keyword>
<evidence type="ECO:0000313" key="6">
    <source>
        <dbReference type="EMBL" id="SYW81929.1"/>
    </source>
</evidence>
<dbReference type="GO" id="GO:0005846">
    <property type="term" value="C:nuclear cap binding complex"/>
    <property type="evidence" value="ECO:0007669"/>
    <property type="project" value="InterPro"/>
</dbReference>
<dbReference type="GO" id="GO:0003729">
    <property type="term" value="F:mRNA binding"/>
    <property type="evidence" value="ECO:0007669"/>
    <property type="project" value="TreeGrafter"/>
</dbReference>
<dbReference type="Gene3D" id="1.25.40.180">
    <property type="match status" value="3"/>
</dbReference>
<dbReference type="EMBL" id="LT558138">
    <property type="protein sequence ID" value="SAM86342.1"/>
    <property type="molecule type" value="Genomic_DNA"/>
</dbReference>
<feature type="domain" description="MIF4G-like type 2" evidence="4">
    <location>
        <begin position="660"/>
        <end position="975"/>
    </location>
</feature>
<evidence type="ECO:0000313" key="7">
    <source>
        <dbReference type="Proteomes" id="UP000179920"/>
    </source>
</evidence>
<feature type="compositionally biased region" description="Low complexity" evidence="2">
    <location>
        <begin position="1"/>
        <end position="35"/>
    </location>
</feature>
<feature type="domain" description="MIF4G-like type 1" evidence="3">
    <location>
        <begin position="442"/>
        <end position="643"/>
    </location>
</feature>
<dbReference type="OrthoDB" id="10252707at2759"/>
<protein>
    <submittedName>
        <fullName evidence="5">Related to 80 kDa nuclear cap binding protein</fullName>
    </submittedName>
</protein>
<reference evidence="5" key="2">
    <citation type="submission" date="2016-04" db="EMBL/GenBank/DDBJ databases">
        <authorList>
            <person name="Evans L.H."/>
            <person name="Alamgir A."/>
            <person name="Owens N."/>
            <person name="Weber N.D."/>
            <person name="Virtaneva K."/>
            <person name="Barbian K."/>
            <person name="Babar A."/>
            <person name="Rosenke K."/>
        </authorList>
    </citation>
    <scope>NUCLEOTIDE SEQUENCE</scope>
    <source>
        <strain evidence="5">UB2112</strain>
    </source>
</reference>
<evidence type="ECO:0000313" key="8">
    <source>
        <dbReference type="Proteomes" id="UP000658997"/>
    </source>
</evidence>
<dbReference type="InterPro" id="IPR027159">
    <property type="entry name" value="CBP80"/>
</dbReference>
<dbReference type="GO" id="GO:0000184">
    <property type="term" value="P:nuclear-transcribed mRNA catabolic process, nonsense-mediated decay"/>
    <property type="evidence" value="ECO:0007669"/>
    <property type="project" value="TreeGrafter"/>
</dbReference>
<gene>
    <name evidence="6" type="ORF">UBRO2_04381</name>
    <name evidence="5" type="ORF">UBRO_08801</name>
</gene>
<evidence type="ECO:0000259" key="3">
    <source>
        <dbReference type="Pfam" id="PF09088"/>
    </source>
</evidence>
<dbReference type="AlphaFoldDB" id="A0A1K0GE30"/>
<reference evidence="6" key="3">
    <citation type="submission" date="2018-08" db="EMBL/GenBank/DDBJ databases">
        <authorList>
            <person name="Guldener U."/>
        </authorList>
    </citation>
    <scope>NUCLEOTIDE SEQUENCE</scope>
    <source>
        <strain evidence="6">UB2</strain>
    </source>
</reference>
<dbReference type="InterPro" id="IPR016024">
    <property type="entry name" value="ARM-type_fold"/>
</dbReference>
<dbReference type="GO" id="GO:0006406">
    <property type="term" value="P:mRNA export from nucleus"/>
    <property type="evidence" value="ECO:0007669"/>
    <property type="project" value="InterPro"/>
</dbReference>